<dbReference type="GO" id="GO:0009061">
    <property type="term" value="P:anaerobic respiration"/>
    <property type="evidence" value="ECO:0007669"/>
    <property type="project" value="TreeGrafter"/>
</dbReference>
<evidence type="ECO:0000259" key="4">
    <source>
        <dbReference type="Pfam" id="PF00384"/>
    </source>
</evidence>
<keyword evidence="3 5" id="KW-0560">Oxidoreductase</keyword>
<dbReference type="EC" id="1.7.2.3" evidence="5"/>
<accession>A0A379LRL1</accession>
<evidence type="ECO:0000256" key="3">
    <source>
        <dbReference type="ARBA" id="ARBA00023002"/>
    </source>
</evidence>
<dbReference type="GO" id="GO:0030151">
    <property type="term" value="F:molybdenum ion binding"/>
    <property type="evidence" value="ECO:0007669"/>
    <property type="project" value="TreeGrafter"/>
</dbReference>
<dbReference type="InterPro" id="IPR050612">
    <property type="entry name" value="Prok_Mopterin_Oxidored"/>
</dbReference>
<dbReference type="GO" id="GO:0030288">
    <property type="term" value="C:outer membrane-bounded periplasmic space"/>
    <property type="evidence" value="ECO:0007669"/>
    <property type="project" value="TreeGrafter"/>
</dbReference>
<protein>
    <submittedName>
        <fullName evidence="5">Dimethyl sulfoxide/trimethylamine N-oxide reductase</fullName>
        <ecNumber evidence="5">1.7.2.3</ecNumber>
    </submittedName>
</protein>
<evidence type="ECO:0000313" key="5">
    <source>
        <dbReference type="EMBL" id="SUE06667.1"/>
    </source>
</evidence>
<dbReference type="EMBL" id="UGSO01000002">
    <property type="protein sequence ID" value="SUE06667.1"/>
    <property type="molecule type" value="Genomic_DNA"/>
</dbReference>
<organism evidence="5 6">
    <name type="scientific">Enterobacter agglomerans</name>
    <name type="common">Erwinia herbicola</name>
    <name type="synonym">Pantoea agglomerans</name>
    <dbReference type="NCBI Taxonomy" id="549"/>
    <lineage>
        <taxon>Bacteria</taxon>
        <taxon>Pseudomonadati</taxon>
        <taxon>Pseudomonadota</taxon>
        <taxon>Gammaproteobacteria</taxon>
        <taxon>Enterobacterales</taxon>
        <taxon>Erwiniaceae</taxon>
        <taxon>Pantoea</taxon>
        <taxon>Pantoea agglomerans group</taxon>
    </lineage>
</organism>
<dbReference type="AlphaFoldDB" id="A0A379LRL1"/>
<keyword evidence="6" id="KW-1185">Reference proteome</keyword>
<dbReference type="SUPFAM" id="SSF53706">
    <property type="entry name" value="Formate dehydrogenase/DMSO reductase, domains 1-3"/>
    <property type="match status" value="1"/>
</dbReference>
<dbReference type="InterPro" id="IPR006656">
    <property type="entry name" value="Mopterin_OxRdtase"/>
</dbReference>
<gene>
    <name evidence="5" type="primary">dmsA_4</name>
    <name evidence="5" type="ORF">NCTC9381_05529</name>
</gene>
<dbReference type="PANTHER" id="PTHR43742:SF10">
    <property type="entry name" value="TRIMETHYLAMINE-N-OXIDE REDUCTASE 2"/>
    <property type="match status" value="1"/>
</dbReference>
<keyword evidence="2" id="KW-0500">Molybdenum</keyword>
<dbReference type="Gene3D" id="3.40.50.740">
    <property type="match status" value="1"/>
</dbReference>
<proteinExistence type="predicted"/>
<dbReference type="GO" id="GO:0050626">
    <property type="term" value="F:trimethylamine-N-oxide reductase (cytochrome c) activity"/>
    <property type="evidence" value="ECO:0007669"/>
    <property type="project" value="UniProtKB-EC"/>
</dbReference>
<evidence type="ECO:0000313" key="6">
    <source>
        <dbReference type="Proteomes" id="UP000254640"/>
    </source>
</evidence>
<dbReference type="GO" id="GO:0009055">
    <property type="term" value="F:electron transfer activity"/>
    <property type="evidence" value="ECO:0007669"/>
    <property type="project" value="TreeGrafter"/>
</dbReference>
<comment type="cofactor">
    <cofactor evidence="1">
        <name>Mo-bis(molybdopterin guanine dinucleotide)</name>
        <dbReference type="ChEBI" id="CHEBI:60539"/>
    </cofactor>
</comment>
<dbReference type="Proteomes" id="UP000254640">
    <property type="component" value="Unassembled WGS sequence"/>
</dbReference>
<dbReference type="Pfam" id="PF00384">
    <property type="entry name" value="Molybdopterin"/>
    <property type="match status" value="1"/>
</dbReference>
<feature type="domain" description="Molybdopterin oxidoreductase" evidence="4">
    <location>
        <begin position="26"/>
        <end position="121"/>
    </location>
</feature>
<name>A0A379LRL1_ENTAG</name>
<dbReference type="Gene3D" id="3.90.55.10">
    <property type="entry name" value="Dimethylsulfoxide Reductase, domain 3"/>
    <property type="match status" value="1"/>
</dbReference>
<sequence length="132" mass="14755">MARIADMLLNPGGHYEFDGQQRVYPDIRLVYWAGGNVFHHHQDINKLIRAWQRPDTVIVHEQFWTAQAKFADIVLPATTSLEREDIGSASNDGFIIAMPQHLPPFAAAKSDYAIFAALSQRLGFADAFTQGA</sequence>
<reference evidence="5 6" key="1">
    <citation type="submission" date="2018-06" db="EMBL/GenBank/DDBJ databases">
        <authorList>
            <consortium name="Pathogen Informatics"/>
            <person name="Doyle S."/>
        </authorList>
    </citation>
    <scope>NUCLEOTIDE SEQUENCE [LARGE SCALE GENOMIC DNA]</scope>
    <source>
        <strain evidence="5 6">NCTC9381</strain>
    </source>
</reference>
<dbReference type="PANTHER" id="PTHR43742">
    <property type="entry name" value="TRIMETHYLAMINE-N-OXIDE REDUCTASE"/>
    <property type="match status" value="1"/>
</dbReference>
<evidence type="ECO:0000256" key="1">
    <source>
        <dbReference type="ARBA" id="ARBA00001942"/>
    </source>
</evidence>
<evidence type="ECO:0000256" key="2">
    <source>
        <dbReference type="ARBA" id="ARBA00022505"/>
    </source>
</evidence>